<sequence length="569" mass="63655">MQNIKLSRISSHTVKAIKDDLQYSNVKEDDVVFSKSDFAFRKIEDGSMGPGISLSGMDSKLSEAVVSYSDSETYEKDSLVLKNDGIYRATDNTLEKEMKFDGYADFPRIISAHVIPRQYYKNLQLNTDLKHNLYFMAKFACVSTTDVDGSRLRFIDPDGNYLETLDPFIEDYNEGFSKVTVAHSVDLSIPYAEFSFIGNKSNISDEGELSVIIGLDLNQFNLSQIELRTNTGITTKVNLEVNLEELVEGTVIQPEVIYYISENTPFGIDDVKSYFSNKYEYGEEIRKDFDYTTEGVNAWISLPTGYGKVVTSDVKVIGLSAFGGVFPHYIEVIKAGTDIVPDKKYRIVHGITPTGNTDLRNWVNSSRTSIGVDYTNVIYVGRTVYKIPEDVTNILDLETLSTGLEKHDKEALDLPPNVAKMESGVTLNTGDMFIYTQNTQCGKYTGLLDNVFGVNYLGKIFVWEGPIFTIPEIYDARNYVANINSVIGNDIPSLRTIQELRAGLWVSKDNFYYISENSEMGTMDKSNYIGKVYKAGSSGFISEDFTTIISSDRGMTPATEFGNTVPFPS</sequence>
<accession>A0A9E4K9L4</accession>
<name>A0A9E4K9L4_9GAMM</name>
<dbReference type="AlphaFoldDB" id="A0A9E4K9L4"/>
<proteinExistence type="predicted"/>
<reference evidence="1" key="1">
    <citation type="journal article" date="2021" name="Proc. Natl. Acad. Sci. U.S.A.">
        <title>Global biogeography of chemosynthetic symbionts reveals both localized and globally distributed symbiont groups. .</title>
        <authorList>
            <person name="Osvatic J.T."/>
            <person name="Wilkins L.G.E."/>
            <person name="Leibrecht L."/>
            <person name="Leray M."/>
            <person name="Zauner S."/>
            <person name="Polzin J."/>
            <person name="Camacho Y."/>
            <person name="Gros O."/>
            <person name="van Gils J.A."/>
            <person name="Eisen J.A."/>
            <person name="Petersen J.M."/>
            <person name="Yuen B."/>
        </authorList>
    </citation>
    <scope>NUCLEOTIDE SEQUENCE</scope>
    <source>
        <strain evidence="1">MAGclacostrist064TRANS</strain>
    </source>
</reference>
<protein>
    <submittedName>
        <fullName evidence="1">Uncharacterized protein</fullName>
    </submittedName>
</protein>
<comment type="caution">
    <text evidence="1">The sequence shown here is derived from an EMBL/GenBank/DDBJ whole genome shotgun (WGS) entry which is preliminary data.</text>
</comment>
<dbReference type="EMBL" id="JAEPCM010000016">
    <property type="protein sequence ID" value="MCG7944927.1"/>
    <property type="molecule type" value="Genomic_DNA"/>
</dbReference>
<dbReference type="Proteomes" id="UP000886667">
    <property type="component" value="Unassembled WGS sequence"/>
</dbReference>
<gene>
    <name evidence="1" type="ORF">JAZ07_01120</name>
</gene>
<organism evidence="1 2">
    <name type="scientific">Candidatus Thiodiazotropha taylori</name>
    <dbReference type="NCBI Taxonomy" id="2792791"/>
    <lineage>
        <taxon>Bacteria</taxon>
        <taxon>Pseudomonadati</taxon>
        <taxon>Pseudomonadota</taxon>
        <taxon>Gammaproteobacteria</taxon>
        <taxon>Chromatiales</taxon>
        <taxon>Sedimenticolaceae</taxon>
        <taxon>Candidatus Thiodiazotropha</taxon>
    </lineage>
</organism>
<evidence type="ECO:0000313" key="1">
    <source>
        <dbReference type="EMBL" id="MCG7944927.1"/>
    </source>
</evidence>
<evidence type="ECO:0000313" key="2">
    <source>
        <dbReference type="Proteomes" id="UP000886667"/>
    </source>
</evidence>